<dbReference type="GeneID" id="7051499"/>
<dbReference type="EMBL" id="KE651168">
    <property type="protein sequence ID" value="EEB09500.1"/>
    <property type="molecule type" value="Genomic_DNA"/>
</dbReference>
<dbReference type="eggNOG" id="ENOG502QR4F">
    <property type="taxonomic scope" value="Eukaryota"/>
</dbReference>
<dbReference type="OrthoDB" id="2153176at2759"/>
<dbReference type="PANTHER" id="PTHR31687:SF3">
    <property type="entry name" value="PROTEIN URG3"/>
    <property type="match status" value="1"/>
</dbReference>
<dbReference type="HOGENOM" id="CLU_026445_1_0_1"/>
<dbReference type="Proteomes" id="UP000001744">
    <property type="component" value="Unassembled WGS sequence"/>
</dbReference>
<dbReference type="AlphaFoldDB" id="B6K7J6"/>
<dbReference type="RefSeq" id="XP_002175793.1">
    <property type="nucleotide sequence ID" value="XM_002175757.2"/>
</dbReference>
<dbReference type="PANTHER" id="PTHR31687">
    <property type="match status" value="1"/>
</dbReference>
<evidence type="ECO:0000313" key="2">
    <source>
        <dbReference type="JaponicusDB" id="SJAG_04710"/>
    </source>
</evidence>
<name>B6K7J6_SCHJY</name>
<sequence>MTATNSVDYLLSLPSIRETAQKILACAERDGLKAFEFHAEKMPEVADYVYSVIRRDFEGKYGSIPPHGRWQHFEVGGVPRLTQLVETWQQSKSLSALDVCKRVIDVTFVSVLLDAGAGNVWRYVDNGAEYGRSEGIAVASLRCFEAGLFSSDSENPLQVDGVGLEGLTVETLGAGMQVTEDNLIEGLQGRVAILNNLGKSLGKGRPSDILDRLECTSSGATLDVANLWTELQQLLLPIWPERTVVGGRNLGDAWYSSTIQEIQPFHKLTQWLAYSLLIPLRRILQLEVCGEEQLTGLPEYRNGGLFVDLGVLRLRSTYSPIAVYAPNSDVIVEWRAMTVVLLDALLPLVNEKLAAEGAAPLTLAQMLEAGSWKSGRLLAAKNRKGGGSPILIQSDGTLF</sequence>
<dbReference type="STRING" id="402676.B6K7J6"/>
<proteinExistence type="predicted"/>
<gene>
    <name evidence="2" type="primary">urg3</name>
    <name evidence="1" type="ORF">SJAG_04710</name>
</gene>
<organism evidence="1 3">
    <name type="scientific">Schizosaccharomyces japonicus (strain yFS275 / FY16936)</name>
    <name type="common">Fission yeast</name>
    <dbReference type="NCBI Taxonomy" id="402676"/>
    <lineage>
        <taxon>Eukaryota</taxon>
        <taxon>Fungi</taxon>
        <taxon>Dikarya</taxon>
        <taxon>Ascomycota</taxon>
        <taxon>Taphrinomycotina</taxon>
        <taxon>Schizosaccharomycetes</taxon>
        <taxon>Schizosaccharomycetales</taxon>
        <taxon>Schizosaccharomycetaceae</taxon>
        <taxon>Schizosaccharomyces</taxon>
    </lineage>
</organism>
<dbReference type="VEuPathDB" id="FungiDB:SJAG_04710"/>
<keyword evidence="3" id="KW-1185">Reference proteome</keyword>
<protein>
    <submittedName>
        <fullName evidence="1">DUF1688 family protein</fullName>
    </submittedName>
</protein>
<dbReference type="OMA" id="GPDKYHL"/>
<evidence type="ECO:0000313" key="3">
    <source>
        <dbReference type="Proteomes" id="UP000001744"/>
    </source>
</evidence>
<reference evidence="1 3" key="1">
    <citation type="journal article" date="2011" name="Science">
        <title>Comparative functional genomics of the fission yeasts.</title>
        <authorList>
            <person name="Rhind N."/>
            <person name="Chen Z."/>
            <person name="Yassour M."/>
            <person name="Thompson D.A."/>
            <person name="Haas B.J."/>
            <person name="Habib N."/>
            <person name="Wapinski I."/>
            <person name="Roy S."/>
            <person name="Lin M.F."/>
            <person name="Heiman D.I."/>
            <person name="Young S.K."/>
            <person name="Furuya K."/>
            <person name="Guo Y."/>
            <person name="Pidoux A."/>
            <person name="Chen H.M."/>
            <person name="Robbertse B."/>
            <person name="Goldberg J.M."/>
            <person name="Aoki K."/>
            <person name="Bayne E.H."/>
            <person name="Berlin A.M."/>
            <person name="Desjardins C.A."/>
            <person name="Dobbs E."/>
            <person name="Dukaj L."/>
            <person name="Fan L."/>
            <person name="FitzGerald M.G."/>
            <person name="French C."/>
            <person name="Gujja S."/>
            <person name="Hansen K."/>
            <person name="Keifenheim D."/>
            <person name="Levin J.Z."/>
            <person name="Mosher R.A."/>
            <person name="Mueller C.A."/>
            <person name="Pfiffner J."/>
            <person name="Priest M."/>
            <person name="Russ C."/>
            <person name="Smialowska A."/>
            <person name="Swoboda P."/>
            <person name="Sykes S.M."/>
            <person name="Vaughn M."/>
            <person name="Vengrova S."/>
            <person name="Yoder R."/>
            <person name="Zeng Q."/>
            <person name="Allshire R."/>
            <person name="Baulcombe D."/>
            <person name="Birren B.W."/>
            <person name="Brown W."/>
            <person name="Ekwall K."/>
            <person name="Kellis M."/>
            <person name="Leatherwood J."/>
            <person name="Levin H."/>
            <person name="Margalit H."/>
            <person name="Martienssen R."/>
            <person name="Nieduszynski C.A."/>
            <person name="Spatafora J.W."/>
            <person name="Friedman N."/>
            <person name="Dalgaard J.Z."/>
            <person name="Baumann P."/>
            <person name="Niki H."/>
            <person name="Regev A."/>
            <person name="Nusbaum C."/>
        </authorList>
    </citation>
    <scope>NUCLEOTIDE SEQUENCE [LARGE SCALE GENOMIC DNA]</scope>
    <source>
        <strain evidence="3">yFS275 / FY16936</strain>
    </source>
</reference>
<dbReference type="Pfam" id="PF07958">
    <property type="entry name" value="DUF1688"/>
    <property type="match status" value="1"/>
</dbReference>
<evidence type="ECO:0000313" key="1">
    <source>
        <dbReference type="EMBL" id="EEB09500.1"/>
    </source>
</evidence>
<accession>B6K7J6</accession>
<dbReference type="JaponicusDB" id="SJAG_04710">
    <property type="gene designation" value="urg3"/>
</dbReference>
<dbReference type="InterPro" id="IPR012469">
    <property type="entry name" value="DUF1688"/>
</dbReference>